<protein>
    <recommendedName>
        <fullName evidence="6">O-antigen ligase-related domain-containing protein</fullName>
    </recommendedName>
</protein>
<evidence type="ECO:0000256" key="4">
    <source>
        <dbReference type="ARBA" id="ARBA00023136"/>
    </source>
</evidence>
<evidence type="ECO:0000313" key="8">
    <source>
        <dbReference type="Proteomes" id="UP000177208"/>
    </source>
</evidence>
<dbReference type="PANTHER" id="PTHR37422:SF13">
    <property type="entry name" value="LIPOPOLYSACCHARIDE BIOSYNTHESIS PROTEIN PA4999-RELATED"/>
    <property type="match status" value="1"/>
</dbReference>
<feature type="transmembrane region" description="Helical" evidence="5">
    <location>
        <begin position="38"/>
        <end position="63"/>
    </location>
</feature>
<dbReference type="Pfam" id="PF04932">
    <property type="entry name" value="Wzy_C"/>
    <property type="match status" value="1"/>
</dbReference>
<feature type="transmembrane region" description="Helical" evidence="5">
    <location>
        <begin position="394"/>
        <end position="410"/>
    </location>
</feature>
<evidence type="ECO:0000256" key="5">
    <source>
        <dbReference type="SAM" id="Phobius"/>
    </source>
</evidence>
<gene>
    <name evidence="7" type="ORF">A2774_01210</name>
</gene>
<proteinExistence type="predicted"/>
<evidence type="ECO:0000256" key="1">
    <source>
        <dbReference type="ARBA" id="ARBA00004141"/>
    </source>
</evidence>
<name>A0A1F7G870_9BACT</name>
<feature type="transmembrane region" description="Helical" evidence="5">
    <location>
        <begin position="242"/>
        <end position="270"/>
    </location>
</feature>
<dbReference type="InterPro" id="IPR007016">
    <property type="entry name" value="O-antigen_ligase-rel_domated"/>
</dbReference>
<dbReference type="Proteomes" id="UP000177208">
    <property type="component" value="Unassembled WGS sequence"/>
</dbReference>
<dbReference type="EMBL" id="MFZG01000043">
    <property type="protein sequence ID" value="OGK15016.1"/>
    <property type="molecule type" value="Genomic_DNA"/>
</dbReference>
<comment type="caution">
    <text evidence="7">The sequence shown here is derived from an EMBL/GenBank/DDBJ whole genome shotgun (WGS) entry which is preliminary data.</text>
</comment>
<dbReference type="InterPro" id="IPR051533">
    <property type="entry name" value="WaaL-like"/>
</dbReference>
<keyword evidence="3 5" id="KW-1133">Transmembrane helix</keyword>
<feature type="transmembrane region" description="Helical" evidence="5">
    <location>
        <begin position="282"/>
        <end position="303"/>
    </location>
</feature>
<feature type="transmembrane region" description="Helical" evidence="5">
    <location>
        <begin position="361"/>
        <end position="382"/>
    </location>
</feature>
<evidence type="ECO:0000259" key="6">
    <source>
        <dbReference type="Pfam" id="PF04932"/>
    </source>
</evidence>
<evidence type="ECO:0000256" key="2">
    <source>
        <dbReference type="ARBA" id="ARBA00022692"/>
    </source>
</evidence>
<reference evidence="7 8" key="1">
    <citation type="journal article" date="2016" name="Nat. Commun.">
        <title>Thousands of microbial genomes shed light on interconnected biogeochemical processes in an aquifer system.</title>
        <authorList>
            <person name="Anantharaman K."/>
            <person name="Brown C.T."/>
            <person name="Hug L.A."/>
            <person name="Sharon I."/>
            <person name="Castelle C.J."/>
            <person name="Probst A.J."/>
            <person name="Thomas B.C."/>
            <person name="Singh A."/>
            <person name="Wilkins M.J."/>
            <person name="Karaoz U."/>
            <person name="Brodie E.L."/>
            <person name="Williams K.H."/>
            <person name="Hubbard S.S."/>
            <person name="Banfield J.F."/>
        </authorList>
    </citation>
    <scope>NUCLEOTIDE SEQUENCE [LARGE SCALE GENOMIC DNA]</scope>
</reference>
<dbReference type="GO" id="GO:0016020">
    <property type="term" value="C:membrane"/>
    <property type="evidence" value="ECO:0007669"/>
    <property type="project" value="UniProtKB-SubCell"/>
</dbReference>
<feature type="transmembrane region" description="Helical" evidence="5">
    <location>
        <begin position="69"/>
        <end position="89"/>
    </location>
</feature>
<evidence type="ECO:0000256" key="3">
    <source>
        <dbReference type="ARBA" id="ARBA00022989"/>
    </source>
</evidence>
<feature type="transmembrane region" description="Helical" evidence="5">
    <location>
        <begin position="213"/>
        <end position="230"/>
    </location>
</feature>
<organism evidence="7 8">
    <name type="scientific">Candidatus Roizmanbacteria bacterium RIFCSPHIGHO2_01_FULL_39_12c</name>
    <dbReference type="NCBI Taxonomy" id="1802031"/>
    <lineage>
        <taxon>Bacteria</taxon>
        <taxon>Candidatus Roizmaniibacteriota</taxon>
    </lineage>
</organism>
<evidence type="ECO:0000313" key="7">
    <source>
        <dbReference type="EMBL" id="OGK15016.1"/>
    </source>
</evidence>
<dbReference type="AlphaFoldDB" id="A0A1F7G870"/>
<feature type="transmembrane region" description="Helical" evidence="5">
    <location>
        <begin position="101"/>
        <end position="116"/>
    </location>
</feature>
<accession>A0A1F7G870</accession>
<dbReference type="PANTHER" id="PTHR37422">
    <property type="entry name" value="TEICHURONIC ACID BIOSYNTHESIS PROTEIN TUAE"/>
    <property type="match status" value="1"/>
</dbReference>
<keyword evidence="2 5" id="KW-0812">Transmembrane</keyword>
<sequence length="426" mass="48832">MKKQIVKKKNLKINRVYSNSLRHSGRQSSGAGTTAKKFLLFLFILLLPTQLGKHFFFAFSYLSGVRVDYLAPTLYLTDILAAGLILLNLKTVFNFFKQRKVLIVLLLLSLNLPVARSLPISLYRYIKFVEVIAVFAVLKKTAISGRALRFALLLGALFEMSLSLFQFVNKQSLQGVFYFFGERPLNLSLPGIAKASLRGMEFLRPYGTFSHPNSLAGFYLLIYFFILTRFSRISTGFNRFKLVSTVLLFISSLLIFLSFSKITIVAYLLLNFVFLWKSQLKKLCRFCLFARIFVLLFISTLFLQTTSDPLSLHKRVELAKNSLTIISQRPILGVGLGNYLIAQQQFPQKFSDFLYQPVHNIFLLLIAEIGPIAFVGLLLLFFKELKILVRSYPYIFFAVLLTGFFDHYWFTLQQNFLLMGVVIAFL</sequence>
<keyword evidence="4 5" id="KW-0472">Membrane</keyword>
<comment type="subcellular location">
    <subcellularLocation>
        <location evidence="1">Membrane</location>
        <topology evidence="1">Multi-pass membrane protein</topology>
    </subcellularLocation>
</comment>
<feature type="domain" description="O-antigen ligase-related" evidence="6">
    <location>
        <begin position="247"/>
        <end position="377"/>
    </location>
</feature>
<feature type="transmembrane region" description="Helical" evidence="5">
    <location>
        <begin position="150"/>
        <end position="168"/>
    </location>
</feature>